<keyword evidence="2" id="KW-1185">Reference proteome</keyword>
<dbReference type="Proteomes" id="UP001159363">
    <property type="component" value="Chromosome 3"/>
</dbReference>
<proteinExistence type="predicted"/>
<accession>A0ABQ9I0R2</accession>
<dbReference type="InterPro" id="IPR036397">
    <property type="entry name" value="RNaseH_sf"/>
</dbReference>
<dbReference type="EMBL" id="JARBHB010000003">
    <property type="protein sequence ID" value="KAJ8890092.1"/>
    <property type="molecule type" value="Genomic_DNA"/>
</dbReference>
<sequence>MSVGCSKVYETICRLVYWSGMQRDETKVDELKAIVPKRPLEIVSVDLFGPLRKDQTHFCCYAIVNATAVGLLGKMKLFVEEVGKPEVVLSDKGTQFTSEVWQQGMLKFSIVPTTVAVRHPLIELVMNHKGHVSTSLSPHMSTFRTAEIYVYTYLNYLKCLMKLELGLFALVKTNHISQFWENVTCTLFNMYQGSYKIFERVQNNCYGVRDQVTKEVIGCFNINAMRRYHGPVVEAEQLCSGGHLSRDIDDTTPPQLVVEVRVPPQESRVDLSGFPSSGQLAPTGHFNLSWLLWSDVAGVDDVTALVQVGMRHNVDFWFTSTHKPDIPENICQPAASSGMIPRCENLGTTLQLSETEDKLILVHSAEA</sequence>
<gene>
    <name evidence="1" type="ORF">PR048_009599</name>
</gene>
<evidence type="ECO:0008006" key="3">
    <source>
        <dbReference type="Google" id="ProtNLM"/>
    </source>
</evidence>
<dbReference type="Gene3D" id="3.30.420.10">
    <property type="entry name" value="Ribonuclease H-like superfamily/Ribonuclease H"/>
    <property type="match status" value="1"/>
</dbReference>
<evidence type="ECO:0000313" key="1">
    <source>
        <dbReference type="EMBL" id="KAJ8890092.1"/>
    </source>
</evidence>
<name>A0ABQ9I0R2_9NEOP</name>
<reference evidence="1 2" key="1">
    <citation type="submission" date="2023-02" db="EMBL/GenBank/DDBJ databases">
        <title>LHISI_Scaffold_Assembly.</title>
        <authorList>
            <person name="Stuart O.P."/>
            <person name="Cleave R."/>
            <person name="Magrath M.J.L."/>
            <person name="Mikheyev A.S."/>
        </authorList>
    </citation>
    <scope>NUCLEOTIDE SEQUENCE [LARGE SCALE GENOMIC DNA]</scope>
    <source>
        <strain evidence="1">Daus_M_001</strain>
        <tissue evidence="1">Leg muscle</tissue>
    </source>
</reference>
<protein>
    <recommendedName>
        <fullName evidence="3">Integrase catalytic domain-containing protein</fullName>
    </recommendedName>
</protein>
<evidence type="ECO:0000313" key="2">
    <source>
        <dbReference type="Proteomes" id="UP001159363"/>
    </source>
</evidence>
<organism evidence="1 2">
    <name type="scientific">Dryococelus australis</name>
    <dbReference type="NCBI Taxonomy" id="614101"/>
    <lineage>
        <taxon>Eukaryota</taxon>
        <taxon>Metazoa</taxon>
        <taxon>Ecdysozoa</taxon>
        <taxon>Arthropoda</taxon>
        <taxon>Hexapoda</taxon>
        <taxon>Insecta</taxon>
        <taxon>Pterygota</taxon>
        <taxon>Neoptera</taxon>
        <taxon>Polyneoptera</taxon>
        <taxon>Phasmatodea</taxon>
        <taxon>Verophasmatodea</taxon>
        <taxon>Anareolatae</taxon>
        <taxon>Phasmatidae</taxon>
        <taxon>Eurycanthinae</taxon>
        <taxon>Dryococelus</taxon>
    </lineage>
</organism>
<dbReference type="InterPro" id="IPR012337">
    <property type="entry name" value="RNaseH-like_sf"/>
</dbReference>
<comment type="caution">
    <text evidence="1">The sequence shown here is derived from an EMBL/GenBank/DDBJ whole genome shotgun (WGS) entry which is preliminary data.</text>
</comment>
<dbReference type="SUPFAM" id="SSF53098">
    <property type="entry name" value="Ribonuclease H-like"/>
    <property type="match status" value="1"/>
</dbReference>